<dbReference type="AlphaFoldDB" id="A0AAV1INB5"/>
<comment type="caution">
    <text evidence="3">The sequence shown here is derived from an EMBL/GenBank/DDBJ whole genome shotgun (WGS) entry which is preliminary data.</text>
</comment>
<feature type="compositionally biased region" description="Polar residues" evidence="2">
    <location>
        <begin position="949"/>
        <end position="960"/>
    </location>
</feature>
<protein>
    <submittedName>
        <fullName evidence="3">Uncharacterized protein</fullName>
    </submittedName>
</protein>
<feature type="coiled-coil region" evidence="1">
    <location>
        <begin position="220"/>
        <end position="289"/>
    </location>
</feature>
<evidence type="ECO:0000256" key="2">
    <source>
        <dbReference type="SAM" id="MobiDB-lite"/>
    </source>
</evidence>
<feature type="compositionally biased region" description="Polar residues" evidence="2">
    <location>
        <begin position="415"/>
        <end position="426"/>
    </location>
</feature>
<organism evidence="3 4">
    <name type="scientific">Coccomyxa viridis</name>
    <dbReference type="NCBI Taxonomy" id="1274662"/>
    <lineage>
        <taxon>Eukaryota</taxon>
        <taxon>Viridiplantae</taxon>
        <taxon>Chlorophyta</taxon>
        <taxon>core chlorophytes</taxon>
        <taxon>Trebouxiophyceae</taxon>
        <taxon>Trebouxiophyceae incertae sedis</taxon>
        <taxon>Coccomyxaceae</taxon>
        <taxon>Coccomyxa</taxon>
    </lineage>
</organism>
<reference evidence="3 4" key="1">
    <citation type="submission" date="2023-10" db="EMBL/GenBank/DDBJ databases">
        <authorList>
            <person name="Maclean D."/>
            <person name="Macfadyen A."/>
        </authorList>
    </citation>
    <scope>NUCLEOTIDE SEQUENCE [LARGE SCALE GENOMIC DNA]</scope>
</reference>
<feature type="coiled-coil region" evidence="1">
    <location>
        <begin position="446"/>
        <end position="473"/>
    </location>
</feature>
<proteinExistence type="predicted"/>
<sequence length="989" mass="108580">MASVGWVDEFAEAAIVKARASPLNVVRVLCKVDAADGHPSFDLDEVAGQSEAQMATILHSMSTHLNDLDKSFHAENHDAAFRDILKMIEEKLTAQKQQSFEMLSDVLVECRRSESVFLSSILTACDGCRQEELQANHEQLQVDKELLAVSLADQHAHISNAFDSASSEIATSLQLSRQGLDLVRDAGQQSMEAVQLHISDLRQDHTSAMHQLQIDASSLSMALSQHMNEARAEIEEQSQRSRYLDEERQKAHLLVEQQEHLLDAASVTEEILRRQLAEAQADAAAWRDAAQHDMATGEVSMVELTAAHKDEVDSLSAVITNMRMENQQAAAEVQSLQEWRHQHEIDLEKAYDAISDLRQAAQHAAESQRALHEAALEESSSLREDLRSLRAFAESKLARMTDDLAASLHHVASTSADAGASHTLSTEEAGKSRSAQQSVDGAHAEAASSLAALEDLQEQLTVLRAECIEAQQLKDHWHSEYTAQAESCVLAQMQLKQQHDAAAKECGGLRSQLAAQAAAAGEVAAQHTAELEACRQTAQTESEAQQAALESLWRKKADAEVAQARDHMQEEHIVQVLERTAYLGALHAGRLGSMRDAHLLQRQQLQADLLEAHEHHAQQLEHVCQDGALMETQMLQGHAAALQQAAEEHAHALAHAAAQAEERAQLRLAEVEARCASQVEEQARVHTAELEAARSATEAELAGAAARLQSMAQEWQERCQALEDRLQESEGATQALVAAHEKTASKMTAQNNRKAAEAEQMQRAAAEMLAHHQQLAALEHDRHTSMLQNMQAELQRHKAGMVSLGRQHQAELACKAADMAALARQHEAAQRQAADGFGAQLAVVEAQHAQQLQQAKEEARSQVLDTEERLQDVKDLLVALQARFNNREPRPQDLEIIRALKDAIQRGDEKAEELQSRLVDADMVRQQLQGEMQLREENWLANGAMRVGPSSQVQTASQAGQGRPARRIVPPAHDAPCTASGHKPGLQGP</sequence>
<feature type="region of interest" description="Disordered" evidence="2">
    <location>
        <begin position="947"/>
        <end position="989"/>
    </location>
</feature>
<accession>A0AAV1INB5</accession>
<name>A0AAV1INB5_9CHLO</name>
<gene>
    <name evidence="3" type="ORF">CVIRNUC_010709</name>
</gene>
<evidence type="ECO:0000313" key="4">
    <source>
        <dbReference type="Proteomes" id="UP001314263"/>
    </source>
</evidence>
<evidence type="ECO:0000313" key="3">
    <source>
        <dbReference type="EMBL" id="CAK0787489.1"/>
    </source>
</evidence>
<dbReference type="EMBL" id="CAUYUE010000017">
    <property type="protein sequence ID" value="CAK0787489.1"/>
    <property type="molecule type" value="Genomic_DNA"/>
</dbReference>
<feature type="coiled-coil region" evidence="1">
    <location>
        <begin position="849"/>
        <end position="931"/>
    </location>
</feature>
<keyword evidence="4" id="KW-1185">Reference proteome</keyword>
<dbReference type="Proteomes" id="UP001314263">
    <property type="component" value="Unassembled WGS sequence"/>
</dbReference>
<feature type="region of interest" description="Disordered" evidence="2">
    <location>
        <begin position="415"/>
        <end position="442"/>
    </location>
</feature>
<feature type="coiled-coil region" evidence="1">
    <location>
        <begin position="661"/>
        <end position="732"/>
    </location>
</feature>
<keyword evidence="1" id="KW-0175">Coiled coil</keyword>
<evidence type="ECO:0000256" key="1">
    <source>
        <dbReference type="SAM" id="Coils"/>
    </source>
</evidence>